<keyword evidence="2" id="KW-1185">Reference proteome</keyword>
<accession>A0A328VE17</accession>
<gene>
    <name evidence="1" type="ORF">A4R35_09590</name>
</gene>
<name>A0A328VE17_9CHLR</name>
<organism evidence="1 2">
    <name type="scientific">Thermogemmatispora tikiterensis</name>
    <dbReference type="NCBI Taxonomy" id="1825093"/>
    <lineage>
        <taxon>Bacteria</taxon>
        <taxon>Bacillati</taxon>
        <taxon>Chloroflexota</taxon>
        <taxon>Ktedonobacteria</taxon>
        <taxon>Thermogemmatisporales</taxon>
        <taxon>Thermogemmatisporaceae</taxon>
        <taxon>Thermogemmatispora</taxon>
    </lineage>
</organism>
<protein>
    <submittedName>
        <fullName evidence="1">Uncharacterized protein</fullName>
    </submittedName>
</protein>
<comment type="caution">
    <text evidence="1">The sequence shown here is derived from an EMBL/GenBank/DDBJ whole genome shotgun (WGS) entry which is preliminary data.</text>
</comment>
<sequence length="68" mass="7532">MTALVSVLTAIALVFSFLVFSFLVVGCDCPLLRGEAERREDMLRDRMNHAMSESRTVNLGTLSIIINS</sequence>
<reference evidence="1 2" key="1">
    <citation type="submission" date="2016-08" db="EMBL/GenBank/DDBJ databases">
        <title>Analysis of Carbohydrate Active Enzymes in Thermogemmatispora T81 Reveals Carbohydrate Degradation Ability.</title>
        <authorList>
            <person name="Tomazini A."/>
            <person name="Lal S."/>
            <person name="Stott M."/>
            <person name="Henrissat B."/>
            <person name="Polikarpov I."/>
            <person name="Sparling R."/>
            <person name="Levin D.B."/>
        </authorList>
    </citation>
    <scope>NUCLEOTIDE SEQUENCE [LARGE SCALE GENOMIC DNA]</scope>
    <source>
        <strain evidence="1 2">T81</strain>
    </source>
</reference>
<proteinExistence type="predicted"/>
<dbReference type="AlphaFoldDB" id="A0A328VE17"/>
<evidence type="ECO:0000313" key="1">
    <source>
        <dbReference type="EMBL" id="RAQ95787.1"/>
    </source>
</evidence>
<evidence type="ECO:0000313" key="2">
    <source>
        <dbReference type="Proteomes" id="UP000248706"/>
    </source>
</evidence>
<dbReference type="Proteomes" id="UP000248706">
    <property type="component" value="Unassembled WGS sequence"/>
</dbReference>
<dbReference type="EMBL" id="MCIF01000002">
    <property type="protein sequence ID" value="RAQ95787.1"/>
    <property type="molecule type" value="Genomic_DNA"/>
</dbReference>